<dbReference type="InterPro" id="IPR050140">
    <property type="entry name" value="SRY-related_HMG-box_TF-like"/>
</dbReference>
<evidence type="ECO:0000256" key="3">
    <source>
        <dbReference type="ARBA" id="ARBA00023163"/>
    </source>
</evidence>
<feature type="compositionally biased region" description="Low complexity" evidence="5">
    <location>
        <begin position="257"/>
        <end position="271"/>
    </location>
</feature>
<evidence type="ECO:0000256" key="1">
    <source>
        <dbReference type="ARBA" id="ARBA00023015"/>
    </source>
</evidence>
<dbReference type="GO" id="GO:0030154">
    <property type="term" value="P:cell differentiation"/>
    <property type="evidence" value="ECO:0007669"/>
    <property type="project" value="TreeGrafter"/>
</dbReference>
<feature type="compositionally biased region" description="Polar residues" evidence="5">
    <location>
        <begin position="224"/>
        <end position="234"/>
    </location>
</feature>
<dbReference type="PANTHER" id="PTHR10270">
    <property type="entry name" value="SOX TRANSCRIPTION FACTOR"/>
    <property type="match status" value="1"/>
</dbReference>
<dbReference type="GO" id="GO:0000978">
    <property type="term" value="F:RNA polymerase II cis-regulatory region sequence-specific DNA binding"/>
    <property type="evidence" value="ECO:0007669"/>
    <property type="project" value="TreeGrafter"/>
</dbReference>
<evidence type="ECO:0000313" key="7">
    <source>
        <dbReference type="EMBL" id="PLB38260.1"/>
    </source>
</evidence>
<feature type="compositionally biased region" description="Low complexity" evidence="5">
    <location>
        <begin position="387"/>
        <end position="403"/>
    </location>
</feature>
<evidence type="ECO:0000256" key="4">
    <source>
        <dbReference type="PROSITE-ProRule" id="PRU00267"/>
    </source>
</evidence>
<dbReference type="RefSeq" id="XP_024672272.1">
    <property type="nucleotide sequence ID" value="XM_024818705.1"/>
</dbReference>
<dbReference type="GO" id="GO:0005634">
    <property type="term" value="C:nucleus"/>
    <property type="evidence" value="ECO:0007669"/>
    <property type="project" value="UniProtKB-UniRule"/>
</dbReference>
<proteinExistence type="predicted"/>
<keyword evidence="2 4" id="KW-0238">DNA-binding</keyword>
<dbReference type="PROSITE" id="PS50118">
    <property type="entry name" value="HMG_BOX_2"/>
    <property type="match status" value="1"/>
</dbReference>
<dbReference type="InterPro" id="IPR036910">
    <property type="entry name" value="HMG_box_dom_sf"/>
</dbReference>
<feature type="region of interest" description="Disordered" evidence="5">
    <location>
        <begin position="192"/>
        <end position="413"/>
    </location>
</feature>
<sequence length="695" mass="76664">MSYDRVLPKPPALHYDSQVTLARPTSNLLEHKIMNDDLTKMSVMDHRRDAPAVGAPCRYVADALPQVHLSSLNRAKIALNKIASTAPIDHPRSTEPGLAPQLALRERSSVSERSSSASPTKRESETKFCLCQPDPKIPRPRNAFILYRQHYQAAVVASNPGLANPEVSKIIGIQWRSLPQDTKDEWKKLAEAEKARHQQQYPEYRYQPRRYGRDGSSRGTSSGISHNPNGSSVCSRCGGRVMNPPVSPDAIFTPNGSTSSSASSATPEAATVRNYHCRTTDAERVPHPIKVETTKVETNGGPHASRQRQWEENGARSPDSKRRRFNPQPTFKSNPHRERSPETPYPISPYTPRTDVPPNYRGPHHTFQMWQPPRPLRSAHSGPPHDPSLTLPPLQTTATTPSAMTPVTPFPKEGSSVEATVMTIPFLNKIKVISKIAPPLTPSFREGAAQRRGAVIAVEGQDSKLVNAMVEHLNHVLQKEGKYQSRVFPGPKVPTGEKYSEPSQAGHGTVDYIHTISGWNTVSKDIVRFVAPELPEAKSVDEESATPGMSPKTIIPKTAEMHIRSPSQSSDNGSVSAGSSSGASTCFVPVALVPQYQLTTADFFACSVPLNDSYAVLDHWQWMASLWRGCVGADITVYIRDCEKEELDRYGGNPVEVRLQDARTVVLRRAAGSTRDLDEKALKRVGFEIEFFLSQ</sequence>
<dbReference type="PANTHER" id="PTHR10270:SF320">
    <property type="entry name" value="BOX TRANSCRIPTIONAL REGULATOR, PUTATIVE (AFU_ORTHOLOGUE AFUA_4G10820)-RELATED"/>
    <property type="match status" value="1"/>
</dbReference>
<dbReference type="EMBL" id="KZ559137">
    <property type="protein sequence ID" value="PLB38260.1"/>
    <property type="molecule type" value="Genomic_DNA"/>
</dbReference>
<accession>A0A2I2FCA4</accession>
<keyword evidence="1" id="KW-0805">Transcription regulation</keyword>
<feature type="DNA-binding region" description="HMG box" evidence="4">
    <location>
        <begin position="137"/>
        <end position="205"/>
    </location>
</feature>
<gene>
    <name evidence="7" type="ORF">BDW47DRAFT_30266</name>
</gene>
<feature type="region of interest" description="Disordered" evidence="5">
    <location>
        <begin position="87"/>
        <end position="127"/>
    </location>
</feature>
<evidence type="ECO:0000256" key="5">
    <source>
        <dbReference type="SAM" id="MobiDB-lite"/>
    </source>
</evidence>
<dbReference type="FunFam" id="1.10.30.10:FF:000041">
    <property type="entry name" value="HMG box family protein"/>
    <property type="match status" value="1"/>
</dbReference>
<dbReference type="GeneID" id="36525865"/>
<evidence type="ECO:0000256" key="2">
    <source>
        <dbReference type="ARBA" id="ARBA00023125"/>
    </source>
</evidence>
<evidence type="ECO:0000259" key="6">
    <source>
        <dbReference type="PROSITE" id="PS50118"/>
    </source>
</evidence>
<keyword evidence="3" id="KW-0804">Transcription</keyword>
<dbReference type="AlphaFoldDB" id="A0A2I2FCA4"/>
<organism evidence="7 8">
    <name type="scientific">Aspergillus candidus</name>
    <dbReference type="NCBI Taxonomy" id="41067"/>
    <lineage>
        <taxon>Eukaryota</taxon>
        <taxon>Fungi</taxon>
        <taxon>Dikarya</taxon>
        <taxon>Ascomycota</taxon>
        <taxon>Pezizomycotina</taxon>
        <taxon>Eurotiomycetes</taxon>
        <taxon>Eurotiomycetidae</taxon>
        <taxon>Eurotiales</taxon>
        <taxon>Aspergillaceae</taxon>
        <taxon>Aspergillus</taxon>
        <taxon>Aspergillus subgen. Circumdati</taxon>
    </lineage>
</organism>
<protein>
    <recommendedName>
        <fullName evidence="6">HMG box domain-containing protein</fullName>
    </recommendedName>
</protein>
<dbReference type="SMART" id="SM00398">
    <property type="entry name" value="HMG"/>
    <property type="match status" value="1"/>
</dbReference>
<dbReference type="CDD" id="cd01389">
    <property type="entry name" value="HMG-box_ROX1-like"/>
    <property type="match status" value="1"/>
</dbReference>
<keyword evidence="8" id="KW-1185">Reference proteome</keyword>
<reference evidence="7 8" key="1">
    <citation type="submission" date="2017-12" db="EMBL/GenBank/DDBJ databases">
        <authorList>
            <consortium name="DOE Joint Genome Institute"/>
            <person name="Haridas S."/>
            <person name="Kjaerbolling I."/>
            <person name="Vesth T.C."/>
            <person name="Frisvad J.C."/>
            <person name="Nybo J.L."/>
            <person name="Theobald S."/>
            <person name="Kuo A."/>
            <person name="Bowyer P."/>
            <person name="Matsuda Y."/>
            <person name="Mondo S."/>
            <person name="Lyhne E.K."/>
            <person name="Kogle M.E."/>
            <person name="Clum A."/>
            <person name="Lipzen A."/>
            <person name="Salamov A."/>
            <person name="Ngan C.Y."/>
            <person name="Daum C."/>
            <person name="Chiniquy J."/>
            <person name="Barry K."/>
            <person name="LaButti K."/>
            <person name="Simmons B.A."/>
            <person name="Magnuson J.K."/>
            <person name="Mortensen U.H."/>
            <person name="Larsen T.O."/>
            <person name="Grigoriev I.V."/>
            <person name="Baker S.E."/>
            <person name="Andersen M.R."/>
            <person name="Nordberg H.P."/>
            <person name="Cantor M.N."/>
            <person name="Hua S.X."/>
        </authorList>
    </citation>
    <scope>NUCLEOTIDE SEQUENCE [LARGE SCALE GENOMIC DNA]</scope>
    <source>
        <strain evidence="7 8">CBS 102.13</strain>
    </source>
</reference>
<evidence type="ECO:0000313" key="8">
    <source>
        <dbReference type="Proteomes" id="UP000234585"/>
    </source>
</evidence>
<feature type="domain" description="HMG box" evidence="6">
    <location>
        <begin position="137"/>
        <end position="205"/>
    </location>
</feature>
<dbReference type="Gene3D" id="1.10.30.10">
    <property type="entry name" value="High mobility group box domain"/>
    <property type="match status" value="1"/>
</dbReference>
<keyword evidence="4" id="KW-0539">Nucleus</keyword>
<dbReference type="GO" id="GO:0001228">
    <property type="term" value="F:DNA-binding transcription activator activity, RNA polymerase II-specific"/>
    <property type="evidence" value="ECO:0007669"/>
    <property type="project" value="TreeGrafter"/>
</dbReference>
<dbReference type="OrthoDB" id="6247875at2759"/>
<dbReference type="Proteomes" id="UP000234585">
    <property type="component" value="Unassembled WGS sequence"/>
</dbReference>
<feature type="compositionally biased region" description="Basic and acidic residues" evidence="5">
    <location>
        <begin position="278"/>
        <end position="295"/>
    </location>
</feature>
<dbReference type="GO" id="GO:0000122">
    <property type="term" value="P:negative regulation of transcription by RNA polymerase II"/>
    <property type="evidence" value="ECO:0007669"/>
    <property type="project" value="TreeGrafter"/>
</dbReference>
<dbReference type="SUPFAM" id="SSF47095">
    <property type="entry name" value="HMG-box"/>
    <property type="match status" value="1"/>
</dbReference>
<dbReference type="STRING" id="41067.A0A2I2FCA4"/>
<feature type="compositionally biased region" description="Basic and acidic residues" evidence="5">
    <location>
        <begin position="308"/>
        <end position="320"/>
    </location>
</feature>
<dbReference type="Pfam" id="PF00505">
    <property type="entry name" value="HMG_box"/>
    <property type="match status" value="1"/>
</dbReference>
<name>A0A2I2FCA4_ASPCN</name>
<dbReference type="InterPro" id="IPR009071">
    <property type="entry name" value="HMG_box_dom"/>
</dbReference>